<gene>
    <name evidence="2" type="ORF">Ani05nite_52600</name>
</gene>
<organism evidence="2 3">
    <name type="scientific">Actinoplanes nipponensis</name>
    <dbReference type="NCBI Taxonomy" id="135950"/>
    <lineage>
        <taxon>Bacteria</taxon>
        <taxon>Bacillati</taxon>
        <taxon>Actinomycetota</taxon>
        <taxon>Actinomycetes</taxon>
        <taxon>Micromonosporales</taxon>
        <taxon>Micromonosporaceae</taxon>
        <taxon>Actinoplanes</taxon>
    </lineage>
</organism>
<evidence type="ECO:0000313" key="3">
    <source>
        <dbReference type="Proteomes" id="UP000647172"/>
    </source>
</evidence>
<dbReference type="InterPro" id="IPR029068">
    <property type="entry name" value="Glyas_Bleomycin-R_OHBP_Dase"/>
</dbReference>
<dbReference type="Proteomes" id="UP000647172">
    <property type="component" value="Unassembled WGS sequence"/>
</dbReference>
<dbReference type="PROSITE" id="PS51819">
    <property type="entry name" value="VOC"/>
    <property type="match status" value="1"/>
</dbReference>
<keyword evidence="3" id="KW-1185">Reference proteome</keyword>
<feature type="domain" description="VOC" evidence="1">
    <location>
        <begin position="9"/>
        <end position="119"/>
    </location>
</feature>
<protein>
    <submittedName>
        <fullName evidence="2">Glyoxalase</fullName>
    </submittedName>
</protein>
<proteinExistence type="predicted"/>
<dbReference type="Gene3D" id="3.10.180.10">
    <property type="entry name" value="2,3-Dihydroxybiphenyl 1,2-Dioxygenase, domain 1"/>
    <property type="match status" value="1"/>
</dbReference>
<evidence type="ECO:0000313" key="2">
    <source>
        <dbReference type="EMBL" id="GIE51726.1"/>
    </source>
</evidence>
<sequence length="121" mass="12878">MGISESANRPTVTPRIITDDPAGVADFLRRVLGAEGEAVGDRPVELRLGDSLVLVSDGGGVHTTTPAFLLVQVEDTDAAFARAVEAGATAEESPTDMPWGDRRATVRDKWGNTWQLTTSRS</sequence>
<dbReference type="EMBL" id="BOMQ01000061">
    <property type="protein sequence ID" value="GIE51726.1"/>
    <property type="molecule type" value="Genomic_DNA"/>
</dbReference>
<name>A0A919MNM2_9ACTN</name>
<reference evidence="2" key="1">
    <citation type="submission" date="2021-01" db="EMBL/GenBank/DDBJ databases">
        <title>Whole genome shotgun sequence of Actinoplanes nipponensis NBRC 14063.</title>
        <authorList>
            <person name="Komaki H."/>
            <person name="Tamura T."/>
        </authorList>
    </citation>
    <scope>NUCLEOTIDE SEQUENCE</scope>
    <source>
        <strain evidence="2">NBRC 14063</strain>
    </source>
</reference>
<dbReference type="InterPro" id="IPR004360">
    <property type="entry name" value="Glyas_Fos-R_dOase_dom"/>
</dbReference>
<dbReference type="RefSeq" id="WP_203772521.1">
    <property type="nucleotide sequence ID" value="NZ_BAAAYJ010000097.1"/>
</dbReference>
<comment type="caution">
    <text evidence="2">The sequence shown here is derived from an EMBL/GenBank/DDBJ whole genome shotgun (WGS) entry which is preliminary data.</text>
</comment>
<dbReference type="PANTHER" id="PTHR34109">
    <property type="entry name" value="BNAUNNG04460D PROTEIN-RELATED"/>
    <property type="match status" value="1"/>
</dbReference>
<dbReference type="AlphaFoldDB" id="A0A919MNM2"/>
<dbReference type="SUPFAM" id="SSF54593">
    <property type="entry name" value="Glyoxalase/Bleomycin resistance protein/Dihydroxybiphenyl dioxygenase"/>
    <property type="match status" value="1"/>
</dbReference>
<dbReference type="InterPro" id="IPR037523">
    <property type="entry name" value="VOC_core"/>
</dbReference>
<dbReference type="PANTHER" id="PTHR34109:SF1">
    <property type="entry name" value="VOC DOMAIN-CONTAINING PROTEIN"/>
    <property type="match status" value="1"/>
</dbReference>
<dbReference type="Pfam" id="PF00903">
    <property type="entry name" value="Glyoxalase"/>
    <property type="match status" value="1"/>
</dbReference>
<evidence type="ECO:0000259" key="1">
    <source>
        <dbReference type="PROSITE" id="PS51819"/>
    </source>
</evidence>
<accession>A0A919MNM2</accession>